<dbReference type="AlphaFoldDB" id="A0AAW9NJF7"/>
<evidence type="ECO:0008006" key="4">
    <source>
        <dbReference type="Google" id="ProtNLM"/>
    </source>
</evidence>
<evidence type="ECO:0000313" key="2">
    <source>
        <dbReference type="EMBL" id="MEC0276911.1"/>
    </source>
</evidence>
<gene>
    <name evidence="2" type="ORF">P4706_28375</name>
</gene>
<proteinExistence type="predicted"/>
<dbReference type="Proteomes" id="UP001307168">
    <property type="component" value="Unassembled WGS sequence"/>
</dbReference>
<reference evidence="2 3" key="1">
    <citation type="submission" date="2023-03" db="EMBL/GenBank/DDBJ databases">
        <title>Bacillus Genome Sequencing.</title>
        <authorList>
            <person name="Dunlap C."/>
        </authorList>
    </citation>
    <scope>NUCLEOTIDE SEQUENCE [LARGE SCALE GENOMIC DNA]</scope>
    <source>
        <strain evidence="2 3">B-41290</strain>
    </source>
</reference>
<dbReference type="RefSeq" id="WP_367408451.1">
    <property type="nucleotide sequence ID" value="NZ_JARNBH010000042.1"/>
</dbReference>
<evidence type="ECO:0000313" key="3">
    <source>
        <dbReference type="Proteomes" id="UP001307168"/>
    </source>
</evidence>
<protein>
    <recommendedName>
        <fullName evidence="4">Holliday junction resolvase</fullName>
    </recommendedName>
</protein>
<comment type="caution">
    <text evidence="2">The sequence shown here is derived from an EMBL/GenBank/DDBJ whole genome shotgun (WGS) entry which is preliminary data.</text>
</comment>
<feature type="region of interest" description="Disordered" evidence="1">
    <location>
        <begin position="1"/>
        <end position="21"/>
    </location>
</feature>
<keyword evidence="3" id="KW-1185">Reference proteome</keyword>
<sequence length="122" mass="13912">MAKSEGQVRSRKQEQRITRSLKEIGMQARTQMASGSLWFAKSDVVSDLFQIEAKTRAKASKTMSIKKEWMDKIGQEAFEEGKLPALAFSFGDSTDYFVLKDQDFLALIEELIELRKRGEQDA</sequence>
<name>A0AAW9NJF7_9BACI</name>
<evidence type="ECO:0000256" key="1">
    <source>
        <dbReference type="SAM" id="MobiDB-lite"/>
    </source>
</evidence>
<dbReference type="EMBL" id="JARNBH010000042">
    <property type="protein sequence ID" value="MEC0276911.1"/>
    <property type="molecule type" value="Genomic_DNA"/>
</dbReference>
<accession>A0AAW9NJF7</accession>
<organism evidence="2 3">
    <name type="scientific">Peribacillus castrilensis</name>
    <dbReference type="NCBI Taxonomy" id="2897690"/>
    <lineage>
        <taxon>Bacteria</taxon>
        <taxon>Bacillati</taxon>
        <taxon>Bacillota</taxon>
        <taxon>Bacilli</taxon>
        <taxon>Bacillales</taxon>
        <taxon>Bacillaceae</taxon>
        <taxon>Peribacillus</taxon>
    </lineage>
</organism>